<proteinExistence type="predicted"/>
<feature type="signal peptide" evidence="1">
    <location>
        <begin position="1"/>
        <end position="15"/>
    </location>
</feature>
<gene>
    <name evidence="2" type="ORF">B0T11DRAFT_275240</name>
</gene>
<keyword evidence="1" id="KW-0732">Signal</keyword>
<protein>
    <submittedName>
        <fullName evidence="2">Uncharacterized protein</fullName>
    </submittedName>
</protein>
<evidence type="ECO:0000313" key="3">
    <source>
        <dbReference type="Proteomes" id="UP000813385"/>
    </source>
</evidence>
<name>A0A8K0TKU5_9PEZI</name>
<evidence type="ECO:0000313" key="2">
    <source>
        <dbReference type="EMBL" id="KAH7367413.1"/>
    </source>
</evidence>
<dbReference type="Proteomes" id="UP000813385">
    <property type="component" value="Unassembled WGS sequence"/>
</dbReference>
<dbReference type="AlphaFoldDB" id="A0A8K0TKU5"/>
<comment type="caution">
    <text evidence="2">The sequence shown here is derived from an EMBL/GenBank/DDBJ whole genome shotgun (WGS) entry which is preliminary data.</text>
</comment>
<feature type="chain" id="PRO_5035433369" evidence="1">
    <location>
        <begin position="16"/>
        <end position="196"/>
    </location>
</feature>
<evidence type="ECO:0000256" key="1">
    <source>
        <dbReference type="SAM" id="SignalP"/>
    </source>
</evidence>
<sequence length="196" mass="20143">MIPTLTLLFLGAVSAAGIEDLDDFRVATSCSSTGTFTYTYTGHPAETGAEHHDRRPAPLDPTTITYTGCPLETHSSDGDHDDNDDGFANMSMEMDDLDIMFKPGLHTITRNDGPATTFTTTMVVSEASDDTYWASTVVQTIVVVTGTGGNAAAATGESASSGNGGSGNAASRLGDLAAIKAFGGVIAGGLLLLAFL</sequence>
<reference evidence="2" key="1">
    <citation type="journal article" date="2021" name="Nat. Commun.">
        <title>Genetic determinants of endophytism in the Arabidopsis root mycobiome.</title>
        <authorList>
            <person name="Mesny F."/>
            <person name="Miyauchi S."/>
            <person name="Thiergart T."/>
            <person name="Pickel B."/>
            <person name="Atanasova L."/>
            <person name="Karlsson M."/>
            <person name="Huettel B."/>
            <person name="Barry K.W."/>
            <person name="Haridas S."/>
            <person name="Chen C."/>
            <person name="Bauer D."/>
            <person name="Andreopoulos W."/>
            <person name="Pangilinan J."/>
            <person name="LaButti K."/>
            <person name="Riley R."/>
            <person name="Lipzen A."/>
            <person name="Clum A."/>
            <person name="Drula E."/>
            <person name="Henrissat B."/>
            <person name="Kohler A."/>
            <person name="Grigoriev I.V."/>
            <person name="Martin F.M."/>
            <person name="Hacquard S."/>
        </authorList>
    </citation>
    <scope>NUCLEOTIDE SEQUENCE</scope>
    <source>
        <strain evidence="2">MPI-CAGE-AT-0016</strain>
    </source>
</reference>
<organism evidence="2 3">
    <name type="scientific">Plectosphaerella cucumerina</name>
    <dbReference type="NCBI Taxonomy" id="40658"/>
    <lineage>
        <taxon>Eukaryota</taxon>
        <taxon>Fungi</taxon>
        <taxon>Dikarya</taxon>
        <taxon>Ascomycota</taxon>
        <taxon>Pezizomycotina</taxon>
        <taxon>Sordariomycetes</taxon>
        <taxon>Hypocreomycetidae</taxon>
        <taxon>Glomerellales</taxon>
        <taxon>Plectosphaerellaceae</taxon>
        <taxon>Plectosphaerella</taxon>
    </lineage>
</organism>
<dbReference type="EMBL" id="JAGPXD010000002">
    <property type="protein sequence ID" value="KAH7367413.1"/>
    <property type="molecule type" value="Genomic_DNA"/>
</dbReference>
<keyword evidence="3" id="KW-1185">Reference proteome</keyword>
<accession>A0A8K0TKU5</accession>